<dbReference type="GO" id="GO:0005829">
    <property type="term" value="C:cytosol"/>
    <property type="evidence" value="ECO:0007669"/>
    <property type="project" value="TreeGrafter"/>
</dbReference>
<keyword evidence="1" id="KW-0500">Molybdenum</keyword>
<gene>
    <name evidence="3" type="ORF">KL86DPRO_11119</name>
</gene>
<evidence type="ECO:0000259" key="2">
    <source>
        <dbReference type="SMART" id="SM00852"/>
    </source>
</evidence>
<accession>A0A212JBS6</accession>
<comment type="pathway">
    <text evidence="1">Cofactor biosynthesis; molybdopterin biosynthesis.</text>
</comment>
<dbReference type="EC" id="2.10.1.1" evidence="1"/>
<dbReference type="GO" id="GO:0006777">
    <property type="term" value="P:Mo-molybdopterin cofactor biosynthetic process"/>
    <property type="evidence" value="ECO:0007669"/>
    <property type="project" value="UniProtKB-UniRule"/>
</dbReference>
<comment type="cofactor">
    <cofactor evidence="1">
        <name>Mg(2+)</name>
        <dbReference type="ChEBI" id="CHEBI:18420"/>
    </cofactor>
</comment>
<dbReference type="UniPathway" id="UPA00344"/>
<keyword evidence="1" id="KW-0460">Magnesium</keyword>
<evidence type="ECO:0000313" key="3">
    <source>
        <dbReference type="EMBL" id="SBV96876.1"/>
    </source>
</evidence>
<dbReference type="EMBL" id="FLUQ01000001">
    <property type="protein sequence ID" value="SBV96876.1"/>
    <property type="molecule type" value="Genomic_DNA"/>
</dbReference>
<dbReference type="CDD" id="cd03522">
    <property type="entry name" value="MoeA_like"/>
    <property type="match status" value="1"/>
</dbReference>
<dbReference type="Pfam" id="PF00994">
    <property type="entry name" value="MoCF_biosynth"/>
    <property type="match status" value="1"/>
</dbReference>
<protein>
    <recommendedName>
        <fullName evidence="1">Molybdopterin molybdenumtransferase</fullName>
        <ecNumber evidence="1">2.10.1.1</ecNumber>
    </recommendedName>
</protein>
<dbReference type="InterPro" id="IPR036425">
    <property type="entry name" value="MoaB/Mog-like_dom_sf"/>
</dbReference>
<dbReference type="SMART" id="SM00852">
    <property type="entry name" value="MoCF_biosynth"/>
    <property type="match status" value="1"/>
</dbReference>
<dbReference type="InterPro" id="IPR001453">
    <property type="entry name" value="MoaB/Mog_dom"/>
</dbReference>
<evidence type="ECO:0000256" key="1">
    <source>
        <dbReference type="RuleBase" id="RU365090"/>
    </source>
</evidence>
<reference evidence="3" key="1">
    <citation type="submission" date="2016-04" db="EMBL/GenBank/DDBJ databases">
        <authorList>
            <person name="Evans L.H."/>
            <person name="Alamgir A."/>
            <person name="Owens N."/>
            <person name="Weber N.D."/>
            <person name="Virtaneva K."/>
            <person name="Barbian K."/>
            <person name="Babar A."/>
            <person name="Rosenke K."/>
        </authorList>
    </citation>
    <scope>NUCLEOTIDE SEQUENCE</scope>
    <source>
        <strain evidence="3">86</strain>
    </source>
</reference>
<proteinExistence type="inferred from homology"/>
<comment type="similarity">
    <text evidence="1">Belongs to the MoeA family.</text>
</comment>
<dbReference type="SUPFAM" id="SSF53218">
    <property type="entry name" value="Molybdenum cofactor biosynthesis proteins"/>
    <property type="match status" value="1"/>
</dbReference>
<sequence length="348" mass="37050">MTAIPERLTTMKYIPVADAVGSVLFHDITRIVPGECKGPVFRKGHIVTEADIPVLLDVGKEHLYVFEQQPGMLHENEAAGRIVDRVAGQNLLRSEPVEGKITLRAARHGLLRIDTEALVRVNSLGEIALATLHSLQEVQENQAVAGTRVIPLTVREEKIAELERQVPGPIVEVLPLRSVPVGIVTTGSEIYHGRIKDGFGPVLEKKCAGWGCPIMGQKLTSDDVALTSAAIREFVAAGAGMVLVTGGMSVDPDDRSPLAIREAGATVVSYGAPMFPGAMFLLAHIGDVPVMGLPGCVMYHAASIFDIVVPRLLAGLTVTAQDIASLGHGGFCASCPECRYPLCSFGKI</sequence>
<dbReference type="GO" id="GO:0061599">
    <property type="term" value="F:molybdopterin molybdotransferase activity"/>
    <property type="evidence" value="ECO:0007669"/>
    <property type="project" value="UniProtKB-UniRule"/>
</dbReference>
<comment type="catalytic activity">
    <reaction evidence="1">
        <text>adenylyl-molybdopterin + molybdate = Mo-molybdopterin + AMP + H(+)</text>
        <dbReference type="Rhea" id="RHEA:35047"/>
        <dbReference type="ChEBI" id="CHEBI:15378"/>
        <dbReference type="ChEBI" id="CHEBI:36264"/>
        <dbReference type="ChEBI" id="CHEBI:62727"/>
        <dbReference type="ChEBI" id="CHEBI:71302"/>
        <dbReference type="ChEBI" id="CHEBI:456215"/>
    </reaction>
</comment>
<keyword evidence="1" id="KW-0808">Transferase</keyword>
<dbReference type="GO" id="GO:0046872">
    <property type="term" value="F:metal ion binding"/>
    <property type="evidence" value="ECO:0007669"/>
    <property type="project" value="UniProtKB-UniRule"/>
</dbReference>
<dbReference type="InterPro" id="IPR038987">
    <property type="entry name" value="MoeA-like"/>
</dbReference>
<organism evidence="3">
    <name type="scientific">uncultured delta proteobacterium</name>
    <dbReference type="NCBI Taxonomy" id="34034"/>
    <lineage>
        <taxon>Bacteria</taxon>
        <taxon>Deltaproteobacteria</taxon>
        <taxon>environmental samples</taxon>
    </lineage>
</organism>
<dbReference type="AlphaFoldDB" id="A0A212JBS6"/>
<dbReference type="Gene3D" id="3.40.980.10">
    <property type="entry name" value="MoaB/Mog-like domain"/>
    <property type="match status" value="1"/>
</dbReference>
<keyword evidence="1" id="KW-0479">Metal-binding</keyword>
<dbReference type="PANTHER" id="PTHR10192">
    <property type="entry name" value="MOLYBDOPTERIN BIOSYNTHESIS PROTEIN"/>
    <property type="match status" value="1"/>
</dbReference>
<feature type="domain" description="MoaB/Mog" evidence="2">
    <location>
        <begin position="182"/>
        <end position="314"/>
    </location>
</feature>
<dbReference type="PANTHER" id="PTHR10192:SF28">
    <property type="entry name" value="MOLYBDOPTERIN MOLYBDENUMTRANSFERASE"/>
    <property type="match status" value="1"/>
</dbReference>
<keyword evidence="1" id="KW-0501">Molybdenum cofactor biosynthesis</keyword>
<comment type="function">
    <text evidence="1">Catalyzes the insertion of molybdate into adenylated molybdopterin with the concomitant release of AMP.</text>
</comment>
<name>A0A212JBS6_9DELT</name>